<protein>
    <submittedName>
        <fullName evidence="2">Uncharacterized protein</fullName>
    </submittedName>
</protein>
<reference evidence="2" key="1">
    <citation type="submission" date="2021-02" db="EMBL/GenBank/DDBJ databases">
        <authorList>
            <person name="Nowell W R."/>
        </authorList>
    </citation>
    <scope>NUCLEOTIDE SEQUENCE</scope>
</reference>
<feature type="compositionally biased region" description="Polar residues" evidence="1">
    <location>
        <begin position="25"/>
        <end position="45"/>
    </location>
</feature>
<evidence type="ECO:0000313" key="4">
    <source>
        <dbReference type="Proteomes" id="UP000682733"/>
    </source>
</evidence>
<feature type="compositionally biased region" description="Basic and acidic residues" evidence="1">
    <location>
        <begin position="88"/>
        <end position="103"/>
    </location>
</feature>
<feature type="region of interest" description="Disordered" evidence="1">
    <location>
        <begin position="1"/>
        <end position="103"/>
    </location>
</feature>
<sequence>TPEKNTTKNNQQKSVRIPQFKLPPSSRTFPNQTTSDIQTLAWNQSRQDKHRERVRLSRQNEDDDQYEKRTEQNRKHMYISRQSENDDQYEKRTQNDRERQCVS</sequence>
<feature type="compositionally biased region" description="Basic and acidic residues" evidence="1">
    <location>
        <begin position="46"/>
        <end position="74"/>
    </location>
</feature>
<organism evidence="2 4">
    <name type="scientific">Didymodactylos carnosus</name>
    <dbReference type="NCBI Taxonomy" id="1234261"/>
    <lineage>
        <taxon>Eukaryota</taxon>
        <taxon>Metazoa</taxon>
        <taxon>Spiralia</taxon>
        <taxon>Gnathifera</taxon>
        <taxon>Rotifera</taxon>
        <taxon>Eurotatoria</taxon>
        <taxon>Bdelloidea</taxon>
        <taxon>Philodinida</taxon>
        <taxon>Philodinidae</taxon>
        <taxon>Didymodactylos</taxon>
    </lineage>
</organism>
<evidence type="ECO:0000313" key="3">
    <source>
        <dbReference type="EMBL" id="CAF4475659.1"/>
    </source>
</evidence>
<name>A0A8S2SQR1_9BILA</name>
<dbReference type="AlphaFoldDB" id="A0A8S2SQR1"/>
<gene>
    <name evidence="3" type="ORF">SRO942_LOCUS43534</name>
    <name evidence="2" type="ORF">TMI583_LOCUS35343</name>
</gene>
<dbReference type="EMBL" id="CAJOBC010101762">
    <property type="protein sequence ID" value="CAF4475659.1"/>
    <property type="molecule type" value="Genomic_DNA"/>
</dbReference>
<evidence type="ECO:0000256" key="1">
    <source>
        <dbReference type="SAM" id="MobiDB-lite"/>
    </source>
</evidence>
<comment type="caution">
    <text evidence="2">The sequence shown here is derived from an EMBL/GenBank/DDBJ whole genome shotgun (WGS) entry which is preliminary data.</text>
</comment>
<evidence type="ECO:0000313" key="2">
    <source>
        <dbReference type="EMBL" id="CAF4236974.1"/>
    </source>
</evidence>
<feature type="non-terminal residue" evidence="2">
    <location>
        <position position="1"/>
    </location>
</feature>
<accession>A0A8S2SQR1</accession>
<proteinExistence type="predicted"/>
<dbReference type="EMBL" id="CAJOBA010050677">
    <property type="protein sequence ID" value="CAF4236974.1"/>
    <property type="molecule type" value="Genomic_DNA"/>
</dbReference>
<dbReference type="Proteomes" id="UP000681722">
    <property type="component" value="Unassembled WGS sequence"/>
</dbReference>
<dbReference type="Proteomes" id="UP000682733">
    <property type="component" value="Unassembled WGS sequence"/>
</dbReference>